<dbReference type="EMBL" id="CAMGYJ010000005">
    <property type="protein sequence ID" value="CAI0424196.1"/>
    <property type="molecule type" value="Genomic_DNA"/>
</dbReference>
<accession>A0AAV0KT53</accession>
<dbReference type="InterPro" id="IPR045136">
    <property type="entry name" value="Iah1-like"/>
</dbReference>
<dbReference type="Pfam" id="PF00657">
    <property type="entry name" value="Lipase_GDSL"/>
    <property type="match status" value="1"/>
</dbReference>
<evidence type="ECO:0000313" key="2">
    <source>
        <dbReference type="EMBL" id="CAI0424196.1"/>
    </source>
</evidence>
<evidence type="ECO:0000313" key="3">
    <source>
        <dbReference type="Proteomes" id="UP001154282"/>
    </source>
</evidence>
<dbReference type="InterPro" id="IPR001087">
    <property type="entry name" value="GDSL"/>
</dbReference>
<organism evidence="2 3">
    <name type="scientific">Linum tenue</name>
    <dbReference type="NCBI Taxonomy" id="586396"/>
    <lineage>
        <taxon>Eukaryota</taxon>
        <taxon>Viridiplantae</taxon>
        <taxon>Streptophyta</taxon>
        <taxon>Embryophyta</taxon>
        <taxon>Tracheophyta</taxon>
        <taxon>Spermatophyta</taxon>
        <taxon>Magnoliopsida</taxon>
        <taxon>eudicotyledons</taxon>
        <taxon>Gunneridae</taxon>
        <taxon>Pentapetalae</taxon>
        <taxon>rosids</taxon>
        <taxon>fabids</taxon>
        <taxon>Malpighiales</taxon>
        <taxon>Linaceae</taxon>
        <taxon>Linum</taxon>
    </lineage>
</organism>
<dbReference type="Proteomes" id="UP001154282">
    <property type="component" value="Unassembled WGS sequence"/>
</dbReference>
<dbReference type="Gene3D" id="3.40.50.1110">
    <property type="entry name" value="SGNH hydrolase"/>
    <property type="match status" value="2"/>
</dbReference>
<gene>
    <name evidence="2" type="ORF">LITE_LOCUS19844</name>
</gene>
<dbReference type="InterPro" id="IPR036514">
    <property type="entry name" value="SGNH_hydro_sf"/>
</dbReference>
<comment type="caution">
    <text evidence="2">The sequence shown here is derived from an EMBL/GenBank/DDBJ whole genome shotgun (WGS) entry which is preliminary data.</text>
</comment>
<dbReference type="GO" id="GO:0016788">
    <property type="term" value="F:hydrolase activity, acting on ester bonds"/>
    <property type="evidence" value="ECO:0007669"/>
    <property type="project" value="InterPro"/>
</dbReference>
<reference evidence="2" key="1">
    <citation type="submission" date="2022-08" db="EMBL/GenBank/DDBJ databases">
        <authorList>
            <person name="Gutierrez-Valencia J."/>
        </authorList>
    </citation>
    <scope>NUCLEOTIDE SEQUENCE</scope>
</reference>
<comment type="similarity">
    <text evidence="1">Belongs to the 'GDSL' lipolytic enzyme family.</text>
</comment>
<proteinExistence type="inferred from homology"/>
<dbReference type="AlphaFoldDB" id="A0AAV0KT53"/>
<dbReference type="SUPFAM" id="SSF52266">
    <property type="entry name" value="SGNH hydrolase"/>
    <property type="match status" value="1"/>
</dbReference>
<name>A0AAV0KT53_9ROSI</name>
<sequence length="251" mass="28243">MVGTARPVFVLFGSSIVQFSYGVGGWGAMLSDYYSRKDAATHPALVIVYFGGNDSCSQDRSIAHVPLPEYYENMNKIAAHLKCGFLVARAFLRRFASSFLLLPQSMRRWSLNILGLALRPSSLFLIMLQGTKSSVFGITFLCLGRDCGRTNERCRMYAEACMKMCSEMGVTCIDLWSVFQQQREDWQTAYFIDGIHLTSEGSKVVGNEILKVIEESEWEPSLHWESMPCEFSGVTLFDTLGYNHFLNSSLP</sequence>
<dbReference type="PANTHER" id="PTHR14209:SF9">
    <property type="entry name" value="GDSL ESTERASE_LIPASE CPRD49"/>
    <property type="match status" value="1"/>
</dbReference>
<dbReference type="PANTHER" id="PTHR14209">
    <property type="entry name" value="ISOAMYL ACETATE-HYDROLYZING ESTERASE 1"/>
    <property type="match status" value="1"/>
</dbReference>
<protein>
    <recommendedName>
        <fullName evidence="4">SGNH hydrolase-type esterase domain-containing protein</fullName>
    </recommendedName>
</protein>
<keyword evidence="3" id="KW-1185">Reference proteome</keyword>
<evidence type="ECO:0008006" key="4">
    <source>
        <dbReference type="Google" id="ProtNLM"/>
    </source>
</evidence>
<evidence type="ECO:0000256" key="1">
    <source>
        <dbReference type="ARBA" id="ARBA00008668"/>
    </source>
</evidence>